<dbReference type="RefSeq" id="WP_138453062.1">
    <property type="nucleotide sequence ID" value="NZ_VBUT01000016.1"/>
</dbReference>
<feature type="compositionally biased region" description="Low complexity" evidence="5">
    <location>
        <begin position="182"/>
        <end position="197"/>
    </location>
</feature>
<comment type="caution">
    <text evidence="8">The sequence shown here is derived from an EMBL/GenBank/DDBJ whole genome shotgun (WGS) entry which is preliminary data.</text>
</comment>
<dbReference type="InterPro" id="IPR051158">
    <property type="entry name" value="Metallophosphoesterase_sf"/>
</dbReference>
<dbReference type="AlphaFoldDB" id="A0A5R8NA81"/>
<comment type="similarity">
    <text evidence="4">Belongs to the metallophosphoesterase superfamily.</text>
</comment>
<keyword evidence="6" id="KW-0812">Transmembrane</keyword>
<dbReference type="InterPro" id="IPR004843">
    <property type="entry name" value="Calcineurin-like_PHP"/>
</dbReference>
<dbReference type="Proteomes" id="UP000306378">
    <property type="component" value="Unassembled WGS sequence"/>
</dbReference>
<accession>A0A5R8NA81</accession>
<comment type="cofactor">
    <cofactor evidence="1">
        <name>a divalent metal cation</name>
        <dbReference type="ChEBI" id="CHEBI:60240"/>
    </cofactor>
</comment>
<evidence type="ECO:0000256" key="1">
    <source>
        <dbReference type="ARBA" id="ARBA00001968"/>
    </source>
</evidence>
<dbReference type="Gene3D" id="3.60.21.10">
    <property type="match status" value="1"/>
</dbReference>
<dbReference type="GO" id="GO:0016020">
    <property type="term" value="C:membrane"/>
    <property type="evidence" value="ECO:0007669"/>
    <property type="project" value="GOC"/>
</dbReference>
<evidence type="ECO:0000259" key="7">
    <source>
        <dbReference type="Pfam" id="PF00149"/>
    </source>
</evidence>
<dbReference type="EMBL" id="VBUT01000016">
    <property type="protein sequence ID" value="TLF72560.1"/>
    <property type="molecule type" value="Genomic_DNA"/>
</dbReference>
<keyword evidence="2" id="KW-0479">Metal-binding</keyword>
<dbReference type="CDD" id="cd07385">
    <property type="entry name" value="MPP_YkuE_C"/>
    <property type="match status" value="1"/>
</dbReference>
<proteinExistence type="inferred from homology"/>
<dbReference type="Pfam" id="PF00149">
    <property type="entry name" value="Metallophos"/>
    <property type="match status" value="1"/>
</dbReference>
<evidence type="ECO:0000256" key="4">
    <source>
        <dbReference type="ARBA" id="ARBA00061089"/>
    </source>
</evidence>
<organism evidence="8 9">
    <name type="scientific">Nocardia cyriacigeorgica</name>
    <dbReference type="NCBI Taxonomy" id="135487"/>
    <lineage>
        <taxon>Bacteria</taxon>
        <taxon>Bacillati</taxon>
        <taxon>Actinomycetota</taxon>
        <taxon>Actinomycetes</taxon>
        <taxon>Mycobacteriales</taxon>
        <taxon>Nocardiaceae</taxon>
        <taxon>Nocardia</taxon>
    </lineage>
</organism>
<evidence type="ECO:0000256" key="2">
    <source>
        <dbReference type="ARBA" id="ARBA00022723"/>
    </source>
</evidence>
<evidence type="ECO:0000256" key="5">
    <source>
        <dbReference type="SAM" id="MobiDB-lite"/>
    </source>
</evidence>
<name>A0A5R8NA81_9NOCA</name>
<feature type="transmembrane region" description="Helical" evidence="6">
    <location>
        <begin position="6"/>
        <end position="24"/>
    </location>
</feature>
<dbReference type="PANTHER" id="PTHR31302">
    <property type="entry name" value="TRANSMEMBRANE PROTEIN WITH METALLOPHOSPHOESTERASE DOMAIN-RELATED"/>
    <property type="match status" value="1"/>
</dbReference>
<protein>
    <submittedName>
        <fullName evidence="8">Metallophosphoesterase</fullName>
    </submittedName>
</protein>
<reference evidence="8 9" key="1">
    <citation type="submission" date="2019-05" db="EMBL/GenBank/DDBJ databases">
        <title>Genomes sequences of two Nocardia cyriacigeorgica environmental isolates, type strains Nocardia asteroides ATCC 19247 and Nocardia cyriacigeorgica DSM 44484.</title>
        <authorList>
            <person name="Vautrin F."/>
            <person name="Bergeron E."/>
            <person name="Dubost A."/>
            <person name="Abrouk D."/>
            <person name="Rodriguez Nava V."/>
            <person name="Pujic P."/>
        </authorList>
    </citation>
    <scope>NUCLEOTIDE SEQUENCE [LARGE SCALE GENOMIC DNA]</scope>
    <source>
        <strain evidence="8 9">EML 446</strain>
    </source>
</reference>
<evidence type="ECO:0000256" key="3">
    <source>
        <dbReference type="ARBA" id="ARBA00022801"/>
    </source>
</evidence>
<dbReference type="SUPFAM" id="SSF56300">
    <property type="entry name" value="Metallo-dependent phosphatases"/>
    <property type="match status" value="1"/>
</dbReference>
<evidence type="ECO:0000256" key="6">
    <source>
        <dbReference type="SAM" id="Phobius"/>
    </source>
</evidence>
<keyword evidence="6" id="KW-0472">Membrane</keyword>
<keyword evidence="3" id="KW-0378">Hydrolase</keyword>
<feature type="transmembrane region" description="Helical" evidence="6">
    <location>
        <begin position="36"/>
        <end position="57"/>
    </location>
</feature>
<dbReference type="InterPro" id="IPR029052">
    <property type="entry name" value="Metallo-depent_PP-like"/>
</dbReference>
<feature type="transmembrane region" description="Helical" evidence="6">
    <location>
        <begin position="77"/>
        <end position="96"/>
    </location>
</feature>
<feature type="domain" description="Calcineurin-like phosphoesterase" evidence="7">
    <location>
        <begin position="273"/>
        <end position="435"/>
    </location>
</feature>
<gene>
    <name evidence="8" type="ORF">FEK34_28910</name>
</gene>
<keyword evidence="6" id="KW-1133">Transmembrane helix</keyword>
<dbReference type="GO" id="GO:0046872">
    <property type="term" value="F:metal ion binding"/>
    <property type="evidence" value="ECO:0007669"/>
    <property type="project" value="UniProtKB-KW"/>
</dbReference>
<feature type="region of interest" description="Disordered" evidence="5">
    <location>
        <begin position="114"/>
        <end position="197"/>
    </location>
</feature>
<evidence type="ECO:0000313" key="8">
    <source>
        <dbReference type="EMBL" id="TLF72560.1"/>
    </source>
</evidence>
<dbReference type="GO" id="GO:0008758">
    <property type="term" value="F:UDP-2,3-diacylglucosamine hydrolase activity"/>
    <property type="evidence" value="ECO:0007669"/>
    <property type="project" value="TreeGrafter"/>
</dbReference>
<dbReference type="GO" id="GO:0009245">
    <property type="term" value="P:lipid A biosynthetic process"/>
    <property type="evidence" value="ECO:0007669"/>
    <property type="project" value="TreeGrafter"/>
</dbReference>
<evidence type="ECO:0000313" key="9">
    <source>
        <dbReference type="Proteomes" id="UP000306378"/>
    </source>
</evidence>
<sequence length="501" mass="52337">MIVVSVLMGLLALTVLGALHWYLWRRLVRDTTRPGSVGWWFGTGVIVAGAVLMVAALVAQFTRAPMGFVRLVSWPGFLWAALMIYLLIGTLVGELLRPLVMRWYDGVRGDGGVSTGDTGAQVDGSEQRGDRGDAGSLHSDLPHTGPHAGSPQLTTRLDVAQAASEDGSPRAATEPETPGEVAGSPQTAAGSGAPGSAIGTASQLTAVADPSETSTAAAAPVSRRLFVSRVLGGAVVAAAVGTVGLGTYNVLSGPAVKRMTVLLPKLPPEADGFRITLVSDLHVGPALGRSFTQRVVDTVNGTDPDLIAVAGDLIDGRVADLRSTVAPLAELRSRLGTYYVTGNHEYYSGADEWVEHVRELGMRVLMNSRVELPGFDLAGVDDVEGEAEGRGPDVAAALAGRDPARACVLLAHQPVVIHDAVDHGVDLQLSGHTHGGQLFPGNLIADLANPTLAGLERYGDTQLYVTRGAGAWGPPVRVAAPSDITVLELRTVRDRISASRR</sequence>
<dbReference type="FunFam" id="3.60.21.10:FF:000028">
    <property type="entry name" value="Putative metallophosphoesterase"/>
    <property type="match status" value="1"/>
</dbReference>
<dbReference type="PANTHER" id="PTHR31302:SF31">
    <property type="entry name" value="PHOSPHODIESTERASE YAEI"/>
    <property type="match status" value="1"/>
</dbReference>